<organism evidence="2 3">
    <name type="scientific">Gottfriedia solisilvae</name>
    <dbReference type="NCBI Taxonomy" id="1516104"/>
    <lineage>
        <taxon>Bacteria</taxon>
        <taxon>Bacillati</taxon>
        <taxon>Bacillota</taxon>
        <taxon>Bacilli</taxon>
        <taxon>Bacillales</taxon>
        <taxon>Bacillaceae</taxon>
        <taxon>Gottfriedia</taxon>
    </lineage>
</organism>
<dbReference type="AlphaFoldDB" id="A0A8J3EW27"/>
<sequence length="48" mass="5539">MKVIIGSILIILLFLFGIWLILSPTFHKIGEKSAKVKNILKDEEENRE</sequence>
<dbReference type="Proteomes" id="UP000626244">
    <property type="component" value="Unassembled WGS sequence"/>
</dbReference>
<keyword evidence="1" id="KW-1133">Transmembrane helix</keyword>
<keyword evidence="3" id="KW-1185">Reference proteome</keyword>
<reference evidence="3" key="1">
    <citation type="journal article" date="2019" name="Int. J. Syst. Evol. Microbiol.">
        <title>The Global Catalogue of Microorganisms (GCM) 10K type strain sequencing project: providing services to taxonomists for standard genome sequencing and annotation.</title>
        <authorList>
            <consortium name="The Broad Institute Genomics Platform"/>
            <consortium name="The Broad Institute Genome Sequencing Center for Infectious Disease"/>
            <person name="Wu L."/>
            <person name="Ma J."/>
        </authorList>
    </citation>
    <scope>NUCLEOTIDE SEQUENCE [LARGE SCALE GENOMIC DNA]</scope>
    <source>
        <strain evidence="3">CGMCC 1.14993</strain>
    </source>
</reference>
<evidence type="ECO:0000256" key="1">
    <source>
        <dbReference type="SAM" id="Phobius"/>
    </source>
</evidence>
<proteinExistence type="predicted"/>
<keyword evidence="1" id="KW-0472">Membrane</keyword>
<dbReference type="EMBL" id="BMHB01000001">
    <property type="protein sequence ID" value="GGI13625.1"/>
    <property type="molecule type" value="Genomic_DNA"/>
</dbReference>
<protein>
    <submittedName>
        <fullName evidence="2">Uncharacterized protein</fullName>
    </submittedName>
</protein>
<feature type="transmembrane region" description="Helical" evidence="1">
    <location>
        <begin position="6"/>
        <end position="26"/>
    </location>
</feature>
<accession>A0A8J3EW27</accession>
<evidence type="ECO:0000313" key="3">
    <source>
        <dbReference type="Proteomes" id="UP000626244"/>
    </source>
</evidence>
<gene>
    <name evidence="2" type="ORF">GCM10007380_18850</name>
</gene>
<keyword evidence="1" id="KW-0812">Transmembrane</keyword>
<comment type="caution">
    <text evidence="2">The sequence shown here is derived from an EMBL/GenBank/DDBJ whole genome shotgun (WGS) entry which is preliminary data.</text>
</comment>
<name>A0A8J3EW27_9BACI</name>
<evidence type="ECO:0000313" key="2">
    <source>
        <dbReference type="EMBL" id="GGI13625.1"/>
    </source>
</evidence>
<dbReference type="RefSeq" id="WP_167374456.1">
    <property type="nucleotide sequence ID" value="NZ_BMHB01000001.1"/>
</dbReference>